<feature type="transmembrane region" description="Helical" evidence="7">
    <location>
        <begin position="285"/>
        <end position="303"/>
    </location>
</feature>
<name>A0ABP1R0M9_9HEXA</name>
<accession>A0ABP1R0M9</accession>
<protein>
    <recommendedName>
        <fullName evidence="8">Major facilitator superfamily (MFS) profile domain-containing protein</fullName>
    </recommendedName>
</protein>
<feature type="transmembrane region" description="Helical" evidence="7">
    <location>
        <begin position="457"/>
        <end position="478"/>
    </location>
</feature>
<evidence type="ECO:0000256" key="3">
    <source>
        <dbReference type="ARBA" id="ARBA00022692"/>
    </source>
</evidence>
<evidence type="ECO:0000313" key="9">
    <source>
        <dbReference type="EMBL" id="CAL8112886.1"/>
    </source>
</evidence>
<dbReference type="InterPro" id="IPR020846">
    <property type="entry name" value="MFS_dom"/>
</dbReference>
<comment type="similarity">
    <text evidence="6">Belongs to the major facilitator superfamily. Spinster (TC 2.A.1.49) family.</text>
</comment>
<keyword evidence="3 7" id="KW-0812">Transmembrane</keyword>
<keyword evidence="2" id="KW-0813">Transport</keyword>
<feature type="transmembrane region" description="Helical" evidence="7">
    <location>
        <begin position="106"/>
        <end position="129"/>
    </location>
</feature>
<dbReference type="CDD" id="cd17328">
    <property type="entry name" value="MFS_spinster_like"/>
    <property type="match status" value="1"/>
</dbReference>
<proteinExistence type="inferred from homology"/>
<feature type="transmembrane region" description="Helical" evidence="7">
    <location>
        <begin position="136"/>
        <end position="155"/>
    </location>
</feature>
<comment type="caution">
    <text evidence="9">The sequence shown here is derived from an EMBL/GenBank/DDBJ whole genome shotgun (WGS) entry which is preliminary data.</text>
</comment>
<evidence type="ECO:0000256" key="6">
    <source>
        <dbReference type="ARBA" id="ARBA00024338"/>
    </source>
</evidence>
<dbReference type="InterPro" id="IPR011701">
    <property type="entry name" value="MFS"/>
</dbReference>
<evidence type="ECO:0000256" key="4">
    <source>
        <dbReference type="ARBA" id="ARBA00022989"/>
    </source>
</evidence>
<evidence type="ECO:0000256" key="2">
    <source>
        <dbReference type="ARBA" id="ARBA00022448"/>
    </source>
</evidence>
<dbReference type="Gene3D" id="1.20.1250.20">
    <property type="entry name" value="MFS general substrate transporter like domains"/>
    <property type="match status" value="2"/>
</dbReference>
<dbReference type="PANTHER" id="PTHR23505:SF79">
    <property type="entry name" value="PROTEIN SPINSTER"/>
    <property type="match status" value="1"/>
</dbReference>
<evidence type="ECO:0000256" key="7">
    <source>
        <dbReference type="SAM" id="Phobius"/>
    </source>
</evidence>
<dbReference type="Proteomes" id="UP001642540">
    <property type="component" value="Unassembled WGS sequence"/>
</dbReference>
<feature type="transmembrane region" description="Helical" evidence="7">
    <location>
        <begin position="323"/>
        <end position="342"/>
    </location>
</feature>
<evidence type="ECO:0000313" key="10">
    <source>
        <dbReference type="Proteomes" id="UP001642540"/>
    </source>
</evidence>
<dbReference type="InterPro" id="IPR044770">
    <property type="entry name" value="MFS_spinster-like"/>
</dbReference>
<keyword evidence="5 7" id="KW-0472">Membrane</keyword>
<dbReference type="SUPFAM" id="SSF103473">
    <property type="entry name" value="MFS general substrate transporter"/>
    <property type="match status" value="1"/>
</dbReference>
<reference evidence="9 10" key="1">
    <citation type="submission" date="2024-08" db="EMBL/GenBank/DDBJ databases">
        <authorList>
            <person name="Cucini C."/>
            <person name="Frati F."/>
        </authorList>
    </citation>
    <scope>NUCLEOTIDE SEQUENCE [LARGE SCALE GENOMIC DNA]</scope>
</reference>
<feature type="transmembrane region" description="Helical" evidence="7">
    <location>
        <begin position="229"/>
        <end position="249"/>
    </location>
</feature>
<gene>
    <name evidence="9" type="ORF">ODALV1_LOCUS15826</name>
</gene>
<comment type="subcellular location">
    <subcellularLocation>
        <location evidence="1">Membrane</location>
        <topology evidence="1">Multi-pass membrane protein</topology>
    </subcellularLocation>
</comment>
<feature type="transmembrane region" description="Helical" evidence="7">
    <location>
        <begin position="382"/>
        <end position="404"/>
    </location>
</feature>
<keyword evidence="10" id="KW-1185">Reference proteome</keyword>
<evidence type="ECO:0000259" key="8">
    <source>
        <dbReference type="PROSITE" id="PS50850"/>
    </source>
</evidence>
<feature type="domain" description="Major facilitator superfamily (MFS) profile" evidence="8">
    <location>
        <begin position="22"/>
        <end position="480"/>
    </location>
</feature>
<feature type="transmembrane region" description="Helical" evidence="7">
    <location>
        <begin position="416"/>
        <end position="437"/>
    </location>
</feature>
<feature type="transmembrane region" description="Helical" evidence="7">
    <location>
        <begin position="12"/>
        <end position="32"/>
    </location>
</feature>
<keyword evidence="4 7" id="KW-1133">Transmembrane helix</keyword>
<dbReference type="Pfam" id="PF07690">
    <property type="entry name" value="MFS_1"/>
    <property type="match status" value="1"/>
</dbReference>
<organism evidence="9 10">
    <name type="scientific">Orchesella dallaii</name>
    <dbReference type="NCBI Taxonomy" id="48710"/>
    <lineage>
        <taxon>Eukaryota</taxon>
        <taxon>Metazoa</taxon>
        <taxon>Ecdysozoa</taxon>
        <taxon>Arthropoda</taxon>
        <taxon>Hexapoda</taxon>
        <taxon>Collembola</taxon>
        <taxon>Entomobryomorpha</taxon>
        <taxon>Entomobryoidea</taxon>
        <taxon>Orchesellidae</taxon>
        <taxon>Orchesellinae</taxon>
        <taxon>Orchesella</taxon>
    </lineage>
</organism>
<dbReference type="PANTHER" id="PTHR23505">
    <property type="entry name" value="SPINSTER"/>
    <property type="match status" value="1"/>
</dbReference>
<sequence>MSVDWFSSVKLARGANAYSLYVLALLLFAYLLNQLDRYALAIVTKPAAQEIGYGDKGCMIRETLTVSNFTNKDCVDITEEFQCGEKTFGNTSSVCTWNYTGRGFDYQILAGPMFIGIYTFAAIPVGIAADTYNRKILLGISVAFWSVCTLLSGFVDSYWQLLVLRFGLGLGQSGCTPYATSLISDYFAEELRGAALGVYNWGIYTGYSMSFALGNLITRANINGQGWRWVFIIAGMPGILLGLLIILTVKEPQRAKPKNEEASSGKNTTRDKLSGIMITFCRPSVLLLCIAGSIRNAAGYVWAYNTQIYFESIGETGTDIAKWLSWIPMVAGSIGVLVGGFISDRFVVKSGPHGRIWVLILSQVFAAPFAAGALLFPTPYAYISLIPNYIIGEMWVSVTLAVLVELVPSSIKTTSVAVYFFIISNIGGNMPLLVPVLRPIFQSFGFTQLESIRYTLLTLYPGEYLIASALFLVTLFVLKRDIQYIESLGKASKADIVTSVENMQNDTNQESNQTKL</sequence>
<dbReference type="EMBL" id="CAXLJM020000049">
    <property type="protein sequence ID" value="CAL8112886.1"/>
    <property type="molecule type" value="Genomic_DNA"/>
</dbReference>
<dbReference type="InterPro" id="IPR036259">
    <property type="entry name" value="MFS_trans_sf"/>
</dbReference>
<evidence type="ECO:0000256" key="1">
    <source>
        <dbReference type="ARBA" id="ARBA00004141"/>
    </source>
</evidence>
<dbReference type="PROSITE" id="PS50850">
    <property type="entry name" value="MFS"/>
    <property type="match status" value="1"/>
</dbReference>
<feature type="transmembrane region" description="Helical" evidence="7">
    <location>
        <begin position="354"/>
        <end position="376"/>
    </location>
</feature>
<evidence type="ECO:0000256" key="5">
    <source>
        <dbReference type="ARBA" id="ARBA00023136"/>
    </source>
</evidence>